<keyword evidence="3" id="KW-1185">Reference proteome</keyword>
<dbReference type="EMBL" id="JACXAF010000037">
    <property type="protein sequence ID" value="MBD1391411.1"/>
    <property type="molecule type" value="Genomic_DNA"/>
</dbReference>
<dbReference type="Pfam" id="PF19480">
    <property type="entry name" value="DUF6016"/>
    <property type="match status" value="1"/>
</dbReference>
<proteinExistence type="predicted"/>
<sequence>MRSAHVFNDQLVESLLEQSRQAPRQRAHLNLHQSYHDPVQRFLIAMQPTSYVCPHYHPEPDKWELFTVVRGAFSFFIFGDDGTINERIELIAGHSNFGLELTSGQWHSVIARQTNSLFFEVKRGPYCASRDKLFAPWAPKEADLKAQDYRRWLVNAKSGERFM</sequence>
<dbReference type="SUPFAM" id="SSF51182">
    <property type="entry name" value="RmlC-like cupins"/>
    <property type="match status" value="1"/>
</dbReference>
<protein>
    <submittedName>
        <fullName evidence="2">WbuC family cupin fold metalloprotein</fullName>
    </submittedName>
</protein>
<dbReference type="RefSeq" id="WP_191146468.1">
    <property type="nucleotide sequence ID" value="NZ_JACXAF010000037.1"/>
</dbReference>
<dbReference type="NCBIfam" id="TIGR04366">
    <property type="entry name" value="cupin_WbuC"/>
    <property type="match status" value="1"/>
</dbReference>
<comment type="caution">
    <text evidence="2">The sequence shown here is derived from an EMBL/GenBank/DDBJ whole genome shotgun (WGS) entry which is preliminary data.</text>
</comment>
<gene>
    <name evidence="2" type="ORF">IC617_18440</name>
</gene>
<organism evidence="2 3">
    <name type="scientific">Neiella litorisoli</name>
    <dbReference type="NCBI Taxonomy" id="2771431"/>
    <lineage>
        <taxon>Bacteria</taxon>
        <taxon>Pseudomonadati</taxon>
        <taxon>Pseudomonadota</taxon>
        <taxon>Gammaproteobacteria</taxon>
        <taxon>Alteromonadales</taxon>
        <taxon>Echinimonadaceae</taxon>
        <taxon>Neiella</taxon>
    </lineage>
</organism>
<dbReference type="CDD" id="cd07005">
    <property type="entry name" value="cupin_WbuC-like"/>
    <property type="match status" value="1"/>
</dbReference>
<reference evidence="2" key="1">
    <citation type="submission" date="2020-09" db="EMBL/GenBank/DDBJ databases">
        <title>A novel bacterium of genus Neiella, isolated from South China Sea.</title>
        <authorList>
            <person name="Huang H."/>
            <person name="Mo K."/>
            <person name="Hu Y."/>
        </authorList>
    </citation>
    <scope>NUCLEOTIDE SEQUENCE</scope>
    <source>
        <strain evidence="2">HB171785</strain>
    </source>
</reference>
<dbReference type="InterPro" id="IPR027565">
    <property type="entry name" value="Cupin_WbuC"/>
</dbReference>
<feature type="domain" description="Cupin fold metalloprotein WbuC cupin" evidence="1">
    <location>
        <begin position="8"/>
        <end position="90"/>
    </location>
</feature>
<name>A0A8J6UHA2_9GAMM</name>
<dbReference type="InterPro" id="IPR046058">
    <property type="entry name" value="WbuC_cupin"/>
</dbReference>
<accession>A0A8J6UHA2</accession>
<dbReference type="InterPro" id="IPR011051">
    <property type="entry name" value="RmlC_Cupin_sf"/>
</dbReference>
<evidence type="ECO:0000259" key="1">
    <source>
        <dbReference type="Pfam" id="PF19480"/>
    </source>
</evidence>
<evidence type="ECO:0000313" key="2">
    <source>
        <dbReference type="EMBL" id="MBD1391411.1"/>
    </source>
</evidence>
<evidence type="ECO:0000313" key="3">
    <source>
        <dbReference type="Proteomes" id="UP000638014"/>
    </source>
</evidence>
<dbReference type="AlphaFoldDB" id="A0A8J6UHA2"/>
<dbReference type="Proteomes" id="UP000638014">
    <property type="component" value="Unassembled WGS sequence"/>
</dbReference>